<dbReference type="EMBL" id="JAOQJZ010000006">
    <property type="protein sequence ID" value="MCU6705746.1"/>
    <property type="molecule type" value="Genomic_DNA"/>
</dbReference>
<gene>
    <name evidence="1" type="ORF">OCV57_07400</name>
</gene>
<name>A0AAE3IGE5_9FIRM</name>
<evidence type="ECO:0000313" key="2">
    <source>
        <dbReference type="Proteomes" id="UP001208131"/>
    </source>
</evidence>
<sequence>MCIKITEKIPFENQVYHYCSLETFRLIVENKVLFMSGYHYMNDSSEEKYFLDVFEEEMKNLYDGLSDEEKANIESDDYMKKYMTRLSELYANVCFICCFSNIRDDLNQWRAYGDDGKGICIGFDKSFFEGLVKEGFFAENVTYKAKEELHSFISEKLISIKNEHSLITDSVKFTREVKMQIGLKRAKVKNPAFLAENEFRIGLYDSLSDDAIKQYVFDDIHIGATGLKQYMGNIYYLENNIKISPVDYRTNKNRLIPYRKLELGSELFKAIKSVTIGPLCQASPEELAKFLVCKCDNCFCGIDTIYKSTLTYV</sequence>
<proteinExistence type="predicted"/>
<accession>A0AAE3IGE5</accession>
<keyword evidence="2" id="KW-1185">Reference proteome</keyword>
<dbReference type="Pfam" id="PF11185">
    <property type="entry name" value="DUF2971"/>
    <property type="match status" value="1"/>
</dbReference>
<comment type="caution">
    <text evidence="1">The sequence shown here is derived from an EMBL/GenBank/DDBJ whole genome shotgun (WGS) entry which is preliminary data.</text>
</comment>
<protein>
    <submittedName>
        <fullName evidence="1">DUF2971 domain-containing protein</fullName>
    </submittedName>
</protein>
<evidence type="ECO:0000313" key="1">
    <source>
        <dbReference type="EMBL" id="MCU6705746.1"/>
    </source>
</evidence>
<dbReference type="AlphaFoldDB" id="A0AAE3IGE5"/>
<organism evidence="1 2">
    <name type="scientific">Hominimerdicola aceti</name>
    <dbReference type="NCBI Taxonomy" id="2981726"/>
    <lineage>
        <taxon>Bacteria</taxon>
        <taxon>Bacillati</taxon>
        <taxon>Bacillota</taxon>
        <taxon>Clostridia</taxon>
        <taxon>Eubacteriales</taxon>
        <taxon>Oscillospiraceae</taxon>
        <taxon>Hominimerdicola</taxon>
    </lineage>
</organism>
<dbReference type="Proteomes" id="UP001208131">
    <property type="component" value="Unassembled WGS sequence"/>
</dbReference>
<reference evidence="1 2" key="1">
    <citation type="journal article" date="2021" name="ISME Commun">
        <title>Automated analysis of genomic sequences facilitates high-throughput and comprehensive description of bacteria.</title>
        <authorList>
            <person name="Hitch T.C.A."/>
        </authorList>
    </citation>
    <scope>NUCLEOTIDE SEQUENCE [LARGE SCALE GENOMIC DNA]</scope>
    <source>
        <strain evidence="1 2">Sanger_31</strain>
    </source>
</reference>
<dbReference type="InterPro" id="IPR021352">
    <property type="entry name" value="DUF2971"/>
</dbReference>
<dbReference type="RefSeq" id="WP_267301024.1">
    <property type="nucleotide sequence ID" value="NZ_JAOQJZ010000006.1"/>
</dbReference>